<gene>
    <name evidence="1" type="ORF">E2C01_028673</name>
</gene>
<sequence length="66" mass="7331">MLRGVTRVTSFMDSTYNMHIEKAVDEATLDGLTEFECVMGIPKTRVKRSTSTKYQPRVSVTTGAGM</sequence>
<accession>A0A5B7ESD5</accession>
<reference evidence="1 2" key="1">
    <citation type="submission" date="2019-05" db="EMBL/GenBank/DDBJ databases">
        <title>Another draft genome of Portunus trituberculatus and its Hox gene families provides insights of decapod evolution.</title>
        <authorList>
            <person name="Jeong J.-H."/>
            <person name="Song I."/>
            <person name="Kim S."/>
            <person name="Choi T."/>
            <person name="Kim D."/>
            <person name="Ryu S."/>
            <person name="Kim W."/>
        </authorList>
    </citation>
    <scope>NUCLEOTIDE SEQUENCE [LARGE SCALE GENOMIC DNA]</scope>
    <source>
        <tissue evidence="1">Muscle</tissue>
    </source>
</reference>
<dbReference type="OrthoDB" id="6478865at2759"/>
<dbReference type="AlphaFoldDB" id="A0A5B7ESD5"/>
<comment type="caution">
    <text evidence="1">The sequence shown here is derived from an EMBL/GenBank/DDBJ whole genome shotgun (WGS) entry which is preliminary data.</text>
</comment>
<proteinExistence type="predicted"/>
<evidence type="ECO:0000313" key="1">
    <source>
        <dbReference type="EMBL" id="MPC35254.1"/>
    </source>
</evidence>
<dbReference type="EMBL" id="VSRR010003231">
    <property type="protein sequence ID" value="MPC35254.1"/>
    <property type="molecule type" value="Genomic_DNA"/>
</dbReference>
<protein>
    <submittedName>
        <fullName evidence="1">Uncharacterized protein</fullName>
    </submittedName>
</protein>
<keyword evidence="2" id="KW-1185">Reference proteome</keyword>
<evidence type="ECO:0000313" key="2">
    <source>
        <dbReference type="Proteomes" id="UP000324222"/>
    </source>
</evidence>
<name>A0A5B7ESD5_PORTR</name>
<dbReference type="Proteomes" id="UP000324222">
    <property type="component" value="Unassembled WGS sequence"/>
</dbReference>
<organism evidence="1 2">
    <name type="scientific">Portunus trituberculatus</name>
    <name type="common">Swimming crab</name>
    <name type="synonym">Neptunus trituberculatus</name>
    <dbReference type="NCBI Taxonomy" id="210409"/>
    <lineage>
        <taxon>Eukaryota</taxon>
        <taxon>Metazoa</taxon>
        <taxon>Ecdysozoa</taxon>
        <taxon>Arthropoda</taxon>
        <taxon>Crustacea</taxon>
        <taxon>Multicrustacea</taxon>
        <taxon>Malacostraca</taxon>
        <taxon>Eumalacostraca</taxon>
        <taxon>Eucarida</taxon>
        <taxon>Decapoda</taxon>
        <taxon>Pleocyemata</taxon>
        <taxon>Brachyura</taxon>
        <taxon>Eubrachyura</taxon>
        <taxon>Portunoidea</taxon>
        <taxon>Portunidae</taxon>
        <taxon>Portuninae</taxon>
        <taxon>Portunus</taxon>
    </lineage>
</organism>